<accession>A0A316VNT4</accession>
<dbReference type="Gene3D" id="3.10.129.10">
    <property type="entry name" value="Hotdog Thioesterase"/>
    <property type="match status" value="1"/>
</dbReference>
<dbReference type="GeneID" id="37039207"/>
<dbReference type="EMBL" id="KZ819487">
    <property type="protein sequence ID" value="PWN39192.1"/>
    <property type="molecule type" value="Genomic_DNA"/>
</dbReference>
<keyword evidence="4" id="KW-1185">Reference proteome</keyword>
<sequence length="147" mass="15662">MLESEQDLCTSLAMVPFRSVESWDVTGLSLNLSLNFLGAARTGSTLRIISRTTNVGRNVASIACRVEVIPVVGVASASATSTTTSTTTTNNQQYAKVVATGSHLKFNAFAKSSGRQEVEVAQQEDREVRDASTRGFKTFPRAASSAL</sequence>
<dbReference type="Pfam" id="PF03061">
    <property type="entry name" value="4HBT"/>
    <property type="match status" value="1"/>
</dbReference>
<protein>
    <recommendedName>
        <fullName evidence="2">Thioesterase domain-containing protein</fullName>
    </recommendedName>
</protein>
<evidence type="ECO:0000313" key="3">
    <source>
        <dbReference type="EMBL" id="PWN39192.1"/>
    </source>
</evidence>
<gene>
    <name evidence="3" type="ORF">IE81DRAFT_42670</name>
</gene>
<evidence type="ECO:0000256" key="1">
    <source>
        <dbReference type="SAM" id="MobiDB-lite"/>
    </source>
</evidence>
<reference evidence="3 4" key="1">
    <citation type="journal article" date="2018" name="Mol. Biol. Evol.">
        <title>Broad Genomic Sampling Reveals a Smut Pathogenic Ancestry of the Fungal Clade Ustilaginomycotina.</title>
        <authorList>
            <person name="Kijpornyongpan T."/>
            <person name="Mondo S.J."/>
            <person name="Barry K."/>
            <person name="Sandor L."/>
            <person name="Lee J."/>
            <person name="Lipzen A."/>
            <person name="Pangilinan J."/>
            <person name="LaButti K."/>
            <person name="Hainaut M."/>
            <person name="Henrissat B."/>
            <person name="Grigoriev I.V."/>
            <person name="Spatafora J.W."/>
            <person name="Aime M.C."/>
        </authorList>
    </citation>
    <scope>NUCLEOTIDE SEQUENCE [LARGE SCALE GENOMIC DNA]</scope>
    <source>
        <strain evidence="3 4">MCA 4658</strain>
    </source>
</reference>
<dbReference type="InParanoid" id="A0A316VNT4"/>
<dbReference type="RefSeq" id="XP_025366352.1">
    <property type="nucleotide sequence ID" value="XM_025517337.1"/>
</dbReference>
<proteinExistence type="predicted"/>
<evidence type="ECO:0000313" key="4">
    <source>
        <dbReference type="Proteomes" id="UP000245783"/>
    </source>
</evidence>
<dbReference type="Proteomes" id="UP000245783">
    <property type="component" value="Unassembled WGS sequence"/>
</dbReference>
<name>A0A316VNT4_9BASI</name>
<dbReference type="InterPro" id="IPR029069">
    <property type="entry name" value="HotDog_dom_sf"/>
</dbReference>
<feature type="region of interest" description="Disordered" evidence="1">
    <location>
        <begin position="117"/>
        <end position="147"/>
    </location>
</feature>
<dbReference type="AlphaFoldDB" id="A0A316VNT4"/>
<organism evidence="3 4">
    <name type="scientific">Ceraceosorus guamensis</name>
    <dbReference type="NCBI Taxonomy" id="1522189"/>
    <lineage>
        <taxon>Eukaryota</taxon>
        <taxon>Fungi</taxon>
        <taxon>Dikarya</taxon>
        <taxon>Basidiomycota</taxon>
        <taxon>Ustilaginomycotina</taxon>
        <taxon>Exobasidiomycetes</taxon>
        <taxon>Ceraceosorales</taxon>
        <taxon>Ceraceosoraceae</taxon>
        <taxon>Ceraceosorus</taxon>
    </lineage>
</organism>
<dbReference type="SUPFAM" id="SSF54637">
    <property type="entry name" value="Thioesterase/thiol ester dehydrase-isomerase"/>
    <property type="match status" value="1"/>
</dbReference>
<feature type="compositionally biased region" description="Basic and acidic residues" evidence="1">
    <location>
        <begin position="117"/>
        <end position="132"/>
    </location>
</feature>
<dbReference type="InterPro" id="IPR006683">
    <property type="entry name" value="Thioestr_dom"/>
</dbReference>
<feature type="domain" description="Thioesterase" evidence="2">
    <location>
        <begin position="24"/>
        <end position="67"/>
    </location>
</feature>
<evidence type="ECO:0000259" key="2">
    <source>
        <dbReference type="Pfam" id="PF03061"/>
    </source>
</evidence>